<dbReference type="Gene3D" id="3.90.1150.10">
    <property type="entry name" value="Aspartate Aminotransferase, domain 1"/>
    <property type="match status" value="1"/>
</dbReference>
<protein>
    <recommendedName>
        <fullName evidence="7">Glutamate-1-semialdehyde 2,1-aminomutase</fullName>
        <shortName evidence="7">GSA</shortName>
        <ecNumber evidence="7">5.4.3.8</ecNumber>
    </recommendedName>
    <alternativeName>
        <fullName evidence="7">Glutamate-1-semialdehyde aminotransferase</fullName>
        <shortName evidence="7">GSA-AT</shortName>
    </alternativeName>
</protein>
<evidence type="ECO:0000256" key="1">
    <source>
        <dbReference type="ARBA" id="ARBA00001933"/>
    </source>
</evidence>
<comment type="similarity">
    <text evidence="3 7">Belongs to the class-III pyridoxal-phosphate-dependent aminotransferase family. HemL subfamily.</text>
</comment>
<dbReference type="InterPro" id="IPR005814">
    <property type="entry name" value="Aminotrans_3"/>
</dbReference>
<keyword evidence="6 7" id="KW-0627">Porphyrin biosynthesis</keyword>
<dbReference type="InterPro" id="IPR049704">
    <property type="entry name" value="Aminotrans_3_PPA_site"/>
</dbReference>
<comment type="caution">
    <text evidence="8">The sequence shown here is derived from an EMBL/GenBank/DDBJ whole genome shotgun (WGS) entry which is preliminary data.</text>
</comment>
<accession>A0A7W9SYW8</accession>
<feature type="modified residue" description="N6-(pyridoxal phosphate)lysine" evidence="7">
    <location>
        <position position="278"/>
    </location>
</feature>
<comment type="cofactor">
    <cofactor evidence="1 7">
        <name>pyridoxal 5'-phosphate</name>
        <dbReference type="ChEBI" id="CHEBI:597326"/>
    </cofactor>
</comment>
<dbReference type="PROSITE" id="PS00600">
    <property type="entry name" value="AA_TRANSFER_CLASS_3"/>
    <property type="match status" value="1"/>
</dbReference>
<sequence>MESSNLTTTPELHLSTSDALFTRAKNHIPGGVNSPVRAFRAVGGHPVFMQSAKGAWLTDVDGNRYLDFINSWGPMILGHAPELVLEAVQQAVQGSLSFGAPTRREVEMAELIKQMVPSIEKVRLVNSGTEATMSAIRVARGFTGRDKIIKFEGCYHGHGDSFLIAAGSGALTLGAPDSPGVTQGVAQDTLTVPYNDLAAVEAVISANEGQVAALILEPVVGNMGLVAPQPGYLQGLRELCTRHGIVLIFDEVMTGFRLARGGAQELYGITPDLTTLGKIIGGGMPVGAYGGRQDIMDNVAPAGKVYQAGTLSGNPIATAAGIAQLSYLNEHPELYDELNRITTRIADGTRQICQELGLNYTVNQVGSMFSVFFTSQPVTDLESAKTSDTEAFGRYFRAMLHRGIYLAPAQYEALFVSTAITDDLVDHYLTACRESMQEAHGL</sequence>
<dbReference type="AlphaFoldDB" id="A0A7W9SYW8"/>
<dbReference type="UniPathway" id="UPA00251">
    <property type="reaction ID" value="UER00317"/>
</dbReference>
<keyword evidence="4 7" id="KW-0663">Pyridoxal phosphate</keyword>
<evidence type="ECO:0000256" key="3">
    <source>
        <dbReference type="ARBA" id="ARBA00008981"/>
    </source>
</evidence>
<keyword evidence="9" id="KW-1185">Reference proteome</keyword>
<gene>
    <name evidence="7" type="primary">hemL</name>
    <name evidence="8" type="ORF">HNQ93_001317</name>
</gene>
<keyword evidence="5 7" id="KW-0413">Isomerase</keyword>
<dbReference type="InterPro" id="IPR004639">
    <property type="entry name" value="4pyrrol_synth_GluAld_NH2Trfase"/>
</dbReference>
<dbReference type="Proteomes" id="UP000532746">
    <property type="component" value="Unassembled WGS sequence"/>
</dbReference>
<dbReference type="GO" id="GO:0006782">
    <property type="term" value="P:protoporphyrinogen IX biosynthetic process"/>
    <property type="evidence" value="ECO:0007669"/>
    <property type="project" value="UniProtKB-UniRule"/>
</dbReference>
<dbReference type="CDD" id="cd00610">
    <property type="entry name" value="OAT_like"/>
    <property type="match status" value="1"/>
</dbReference>
<dbReference type="PANTHER" id="PTHR43713:SF3">
    <property type="entry name" value="GLUTAMATE-1-SEMIALDEHYDE 2,1-AMINOMUTASE 1, CHLOROPLASTIC-RELATED"/>
    <property type="match status" value="1"/>
</dbReference>
<evidence type="ECO:0000313" key="9">
    <source>
        <dbReference type="Proteomes" id="UP000532746"/>
    </source>
</evidence>
<name>A0A7W9SYW8_9BACT</name>
<keyword evidence="7" id="KW-0963">Cytoplasm</keyword>
<reference evidence="8 9" key="1">
    <citation type="submission" date="2020-08" db="EMBL/GenBank/DDBJ databases">
        <title>Genomic Encyclopedia of Type Strains, Phase IV (KMG-IV): sequencing the most valuable type-strain genomes for metagenomic binning, comparative biology and taxonomic classification.</title>
        <authorList>
            <person name="Goeker M."/>
        </authorList>
    </citation>
    <scope>NUCLEOTIDE SEQUENCE [LARGE SCALE GENOMIC DNA]</scope>
    <source>
        <strain evidence="8 9">DSM 26718</strain>
    </source>
</reference>
<dbReference type="GO" id="GO:0008483">
    <property type="term" value="F:transaminase activity"/>
    <property type="evidence" value="ECO:0007669"/>
    <property type="project" value="InterPro"/>
</dbReference>
<evidence type="ECO:0000256" key="2">
    <source>
        <dbReference type="ARBA" id="ARBA00004819"/>
    </source>
</evidence>
<evidence type="ECO:0000256" key="6">
    <source>
        <dbReference type="ARBA" id="ARBA00023244"/>
    </source>
</evidence>
<dbReference type="SUPFAM" id="SSF53383">
    <property type="entry name" value="PLP-dependent transferases"/>
    <property type="match status" value="1"/>
</dbReference>
<dbReference type="PANTHER" id="PTHR43713">
    <property type="entry name" value="GLUTAMATE-1-SEMIALDEHYDE 2,1-AMINOMUTASE"/>
    <property type="match status" value="1"/>
</dbReference>
<organism evidence="8 9">
    <name type="scientific">Hymenobacter luteus</name>
    <dbReference type="NCBI Taxonomy" id="1411122"/>
    <lineage>
        <taxon>Bacteria</taxon>
        <taxon>Pseudomonadati</taxon>
        <taxon>Bacteroidota</taxon>
        <taxon>Cytophagia</taxon>
        <taxon>Cytophagales</taxon>
        <taxon>Hymenobacteraceae</taxon>
        <taxon>Hymenobacter</taxon>
    </lineage>
</organism>
<comment type="pathway">
    <text evidence="2">Porphyrin-containing compound metabolism; protoporphyrin-IX biosynthesis; 5-aminolevulinate from L-glutamyl-tRNA(Glu): step 2/2.</text>
</comment>
<dbReference type="InterPro" id="IPR015424">
    <property type="entry name" value="PyrdxlP-dep_Trfase"/>
</dbReference>
<dbReference type="EC" id="5.4.3.8" evidence="7"/>
<evidence type="ECO:0000313" key="8">
    <source>
        <dbReference type="EMBL" id="MBB6058471.1"/>
    </source>
</evidence>
<dbReference type="NCBIfam" id="NF000818">
    <property type="entry name" value="PRK00062.1"/>
    <property type="match status" value="1"/>
</dbReference>
<dbReference type="FunFam" id="3.40.640.10:FF:000021">
    <property type="entry name" value="Glutamate-1-semialdehyde 2,1-aminomutase"/>
    <property type="match status" value="1"/>
</dbReference>
<dbReference type="RefSeq" id="WP_183403310.1">
    <property type="nucleotide sequence ID" value="NZ_JACHGG010000002.1"/>
</dbReference>
<dbReference type="Pfam" id="PF00202">
    <property type="entry name" value="Aminotran_3"/>
    <property type="match status" value="1"/>
</dbReference>
<dbReference type="Gene3D" id="3.40.640.10">
    <property type="entry name" value="Type I PLP-dependent aspartate aminotransferase-like (Major domain)"/>
    <property type="match status" value="1"/>
</dbReference>
<dbReference type="NCBIfam" id="TIGR00713">
    <property type="entry name" value="hemL"/>
    <property type="match status" value="1"/>
</dbReference>
<comment type="catalytic activity">
    <reaction evidence="7">
        <text>(S)-4-amino-5-oxopentanoate = 5-aminolevulinate</text>
        <dbReference type="Rhea" id="RHEA:14265"/>
        <dbReference type="ChEBI" id="CHEBI:57501"/>
        <dbReference type="ChEBI" id="CHEBI:356416"/>
        <dbReference type="EC" id="5.4.3.8"/>
    </reaction>
</comment>
<evidence type="ECO:0000256" key="5">
    <source>
        <dbReference type="ARBA" id="ARBA00023235"/>
    </source>
</evidence>
<dbReference type="GO" id="GO:0042286">
    <property type="term" value="F:glutamate-1-semialdehyde 2,1-aminomutase activity"/>
    <property type="evidence" value="ECO:0007669"/>
    <property type="project" value="UniProtKB-UniRule"/>
</dbReference>
<dbReference type="InterPro" id="IPR015421">
    <property type="entry name" value="PyrdxlP-dep_Trfase_major"/>
</dbReference>
<evidence type="ECO:0000256" key="4">
    <source>
        <dbReference type="ARBA" id="ARBA00022898"/>
    </source>
</evidence>
<dbReference type="GO" id="GO:0030170">
    <property type="term" value="F:pyridoxal phosphate binding"/>
    <property type="evidence" value="ECO:0007669"/>
    <property type="project" value="InterPro"/>
</dbReference>
<dbReference type="GO" id="GO:0005737">
    <property type="term" value="C:cytoplasm"/>
    <property type="evidence" value="ECO:0007669"/>
    <property type="project" value="UniProtKB-SubCell"/>
</dbReference>
<comment type="subunit">
    <text evidence="7">Homodimer.</text>
</comment>
<dbReference type="EMBL" id="JACHGG010000002">
    <property type="protein sequence ID" value="MBB6058471.1"/>
    <property type="molecule type" value="Genomic_DNA"/>
</dbReference>
<evidence type="ECO:0000256" key="7">
    <source>
        <dbReference type="HAMAP-Rule" id="MF_00375"/>
    </source>
</evidence>
<comment type="subcellular location">
    <subcellularLocation>
        <location evidence="7">Cytoplasm</location>
    </subcellularLocation>
</comment>
<dbReference type="InterPro" id="IPR015422">
    <property type="entry name" value="PyrdxlP-dep_Trfase_small"/>
</dbReference>
<proteinExistence type="inferred from homology"/>
<dbReference type="HAMAP" id="MF_00375">
    <property type="entry name" value="HemL_aminotrans_3"/>
    <property type="match status" value="1"/>
</dbReference>